<evidence type="ECO:0000313" key="2">
    <source>
        <dbReference type="Proteomes" id="UP000008558"/>
    </source>
</evidence>
<dbReference type="AlphaFoldDB" id="A9NHU9"/>
<reference evidence="1 2" key="1">
    <citation type="journal article" date="2011" name="J. Bacteriol.">
        <title>Complete genome and proteome of Acholeplasma laidlawii.</title>
        <authorList>
            <person name="Lazarev V.N."/>
            <person name="Levitskii S.A."/>
            <person name="Basovskii Y.I."/>
            <person name="Chukin M.M."/>
            <person name="Akopian T.A."/>
            <person name="Vereshchagin V.V."/>
            <person name="Kostrjukova E.S."/>
            <person name="Kovaleva G.Y."/>
            <person name="Kazanov M.D."/>
            <person name="Malko D.B."/>
            <person name="Vitreschak A.G."/>
            <person name="Sernova N.V."/>
            <person name="Gelfand M.S."/>
            <person name="Demina I.A."/>
            <person name="Serebryakova M.V."/>
            <person name="Galyamina M.A."/>
            <person name="Vtyurin N.N."/>
            <person name="Rogov S.I."/>
            <person name="Alexeev D.G."/>
            <person name="Ladygina V.G."/>
            <person name="Govorun V.M."/>
        </authorList>
    </citation>
    <scope>NUCLEOTIDE SEQUENCE [LARGE SCALE GENOMIC DNA]</scope>
    <source>
        <strain evidence="1 2">PG-8A</strain>
    </source>
</reference>
<protein>
    <recommendedName>
        <fullName evidence="3">DUF4145 domain-containing protein</fullName>
    </recommendedName>
</protein>
<dbReference type="KEGG" id="acl:ACL_1335"/>
<dbReference type="eggNOG" id="ENOG50310VA">
    <property type="taxonomic scope" value="Bacteria"/>
</dbReference>
<organism evidence="1 2">
    <name type="scientific">Acholeplasma laidlawii (strain PG-8A)</name>
    <dbReference type="NCBI Taxonomy" id="441768"/>
    <lineage>
        <taxon>Bacteria</taxon>
        <taxon>Bacillati</taxon>
        <taxon>Mycoplasmatota</taxon>
        <taxon>Mollicutes</taxon>
        <taxon>Acholeplasmatales</taxon>
        <taxon>Acholeplasmataceae</taxon>
        <taxon>Acholeplasma</taxon>
    </lineage>
</organism>
<evidence type="ECO:0008006" key="3">
    <source>
        <dbReference type="Google" id="ProtNLM"/>
    </source>
</evidence>
<accession>A9NHU9</accession>
<keyword evidence="2" id="KW-1185">Reference proteome</keyword>
<name>A9NHU9_ACHLI</name>
<evidence type="ECO:0000313" key="1">
    <source>
        <dbReference type="EMBL" id="ABX81929.1"/>
    </source>
</evidence>
<dbReference type="HOGENOM" id="CLU_096034_0_0_14"/>
<dbReference type="Proteomes" id="UP000008558">
    <property type="component" value="Chromosome"/>
</dbReference>
<proteinExistence type="predicted"/>
<gene>
    <name evidence="1" type="ordered locus">ACL_1335</name>
</gene>
<dbReference type="EMBL" id="CP000896">
    <property type="protein sequence ID" value="ABX81929.1"/>
    <property type="molecule type" value="Genomic_DNA"/>
</dbReference>
<sequence length="251" mass="29345">MVTKLKDKLELFSSKIPDINHLQSSKLIKYFSYFLLIELEQSYFTAKNILECYETLLIKPYSNIPDYLGKNSKGRNATFGKKTNGYYLHRNAIENIRQKLSIIKEVPVTNNLISMEIFNGTPYYIKKIAEQMNQCYDSGLFDATLVIIRKILETLIIETFEKFKCDNLIKDDNGNFKYLSDLIPVFINSKFWNNSRNLKNNIMQIKKYGDLSAHNRRFLAKKSDLDHLKSDLRQVIEEIVLIIDYPGSKKI</sequence>